<proteinExistence type="predicted"/>
<name>A0A8T3VM74_METOL</name>
<reference evidence="1" key="1">
    <citation type="submission" date="2019-04" db="EMBL/GenBank/DDBJ databases">
        <title>Evolution of Biomass-Degrading Anaerobic Consortia Revealed by Metagenomics.</title>
        <authorList>
            <person name="Peng X."/>
        </authorList>
    </citation>
    <scope>NUCLEOTIDE SEQUENCE</scope>
    <source>
        <strain evidence="1">SIG14</strain>
    </source>
</reference>
<comment type="caution">
    <text evidence="1">The sequence shown here is derived from an EMBL/GenBank/DDBJ whole genome shotgun (WGS) entry which is preliminary data.</text>
</comment>
<dbReference type="AlphaFoldDB" id="A0A8T3VM74"/>
<evidence type="ECO:0008006" key="3">
    <source>
        <dbReference type="Google" id="ProtNLM"/>
    </source>
</evidence>
<sequence length="59" mass="6593">MQKDAHSQAVVTGHVWAQILVNGVWYSADATSVRNKLGNIQNWNTNSYSNLNNYVAVPF</sequence>
<accession>A0A8T3VM74</accession>
<evidence type="ECO:0000313" key="1">
    <source>
        <dbReference type="EMBL" id="MBE6512624.1"/>
    </source>
</evidence>
<dbReference type="EMBL" id="SUTG01000024">
    <property type="protein sequence ID" value="MBE6512624.1"/>
    <property type="molecule type" value="Genomic_DNA"/>
</dbReference>
<dbReference type="Proteomes" id="UP000732619">
    <property type="component" value="Unassembled WGS sequence"/>
</dbReference>
<evidence type="ECO:0000313" key="2">
    <source>
        <dbReference type="Proteomes" id="UP000732619"/>
    </source>
</evidence>
<gene>
    <name evidence="1" type="ORF">E7Z75_05745</name>
</gene>
<protein>
    <recommendedName>
        <fullName evidence="3">Transglutaminase-like superfamily protein</fullName>
    </recommendedName>
</protein>
<organism evidence="1 2">
    <name type="scientific">Methanobrevibacter olleyae</name>
    <dbReference type="NCBI Taxonomy" id="294671"/>
    <lineage>
        <taxon>Archaea</taxon>
        <taxon>Methanobacteriati</taxon>
        <taxon>Methanobacteriota</taxon>
        <taxon>Methanomada group</taxon>
        <taxon>Methanobacteria</taxon>
        <taxon>Methanobacteriales</taxon>
        <taxon>Methanobacteriaceae</taxon>
        <taxon>Methanobrevibacter</taxon>
    </lineage>
</organism>